<protein>
    <recommendedName>
        <fullName evidence="2">diguanylate cyclase</fullName>
        <ecNumber evidence="2">2.7.7.65</ecNumber>
    </recommendedName>
</protein>
<dbReference type="FunFam" id="3.30.70.270:FF:000001">
    <property type="entry name" value="Diguanylate cyclase domain protein"/>
    <property type="match status" value="1"/>
</dbReference>
<evidence type="ECO:0000313" key="8">
    <source>
        <dbReference type="Proteomes" id="UP001156601"/>
    </source>
</evidence>
<dbReference type="GO" id="GO:0052621">
    <property type="term" value="F:diguanylate cyclase activity"/>
    <property type="evidence" value="ECO:0007669"/>
    <property type="project" value="UniProtKB-EC"/>
</dbReference>
<dbReference type="NCBIfam" id="TIGR00254">
    <property type="entry name" value="GGDEF"/>
    <property type="match status" value="1"/>
</dbReference>
<dbReference type="Pfam" id="PF00990">
    <property type="entry name" value="GGDEF"/>
    <property type="match status" value="1"/>
</dbReference>
<dbReference type="CDD" id="cd12914">
    <property type="entry name" value="PDC1_DGC_like"/>
    <property type="match status" value="1"/>
</dbReference>
<dbReference type="CDD" id="cd01949">
    <property type="entry name" value="GGDEF"/>
    <property type="match status" value="1"/>
</dbReference>
<comment type="caution">
    <text evidence="7">The sequence shown here is derived from an EMBL/GenBank/DDBJ whole genome shotgun (WGS) entry which is preliminary data.</text>
</comment>
<reference evidence="7" key="2">
    <citation type="submission" date="2023-01" db="EMBL/GenBank/DDBJ databases">
        <title>Draft genome sequence of Agaribacter marinus strain NBRC 110023.</title>
        <authorList>
            <person name="Sun Q."/>
            <person name="Mori K."/>
        </authorList>
    </citation>
    <scope>NUCLEOTIDE SEQUENCE</scope>
    <source>
        <strain evidence="7">NBRC 110023</strain>
    </source>
</reference>
<keyword evidence="5" id="KW-1133">Transmembrane helix</keyword>
<dbReference type="InterPro" id="IPR029787">
    <property type="entry name" value="Nucleotide_cyclase"/>
</dbReference>
<dbReference type="PROSITE" id="PS50887">
    <property type="entry name" value="GGDEF"/>
    <property type="match status" value="1"/>
</dbReference>
<gene>
    <name evidence="7" type="ORF">GCM10007852_33930</name>
</gene>
<evidence type="ECO:0000259" key="6">
    <source>
        <dbReference type="PROSITE" id="PS50887"/>
    </source>
</evidence>
<dbReference type="Proteomes" id="UP001156601">
    <property type="component" value="Unassembled WGS sequence"/>
</dbReference>
<evidence type="ECO:0000256" key="2">
    <source>
        <dbReference type="ARBA" id="ARBA00012528"/>
    </source>
</evidence>
<dbReference type="PANTHER" id="PTHR45138:SF9">
    <property type="entry name" value="DIGUANYLATE CYCLASE DGCM-RELATED"/>
    <property type="match status" value="1"/>
</dbReference>
<dbReference type="Gene3D" id="3.30.70.270">
    <property type="match status" value="1"/>
</dbReference>
<dbReference type="InterPro" id="IPR043128">
    <property type="entry name" value="Rev_trsase/Diguanyl_cyclase"/>
</dbReference>
<keyword evidence="8" id="KW-1185">Reference proteome</keyword>
<dbReference type="PANTHER" id="PTHR45138">
    <property type="entry name" value="REGULATORY COMPONENTS OF SENSORY TRANSDUCTION SYSTEM"/>
    <property type="match status" value="1"/>
</dbReference>
<dbReference type="SUPFAM" id="SSF55073">
    <property type="entry name" value="Nucleotide cyclase"/>
    <property type="match status" value="1"/>
</dbReference>
<proteinExistence type="predicted"/>
<dbReference type="AlphaFoldDB" id="A0AA37WLV3"/>
<comment type="cofactor">
    <cofactor evidence="1">
        <name>Mg(2+)</name>
        <dbReference type="ChEBI" id="CHEBI:18420"/>
    </cofactor>
</comment>
<dbReference type="InterPro" id="IPR050469">
    <property type="entry name" value="Diguanylate_Cyclase"/>
</dbReference>
<comment type="catalytic activity">
    <reaction evidence="3">
        <text>2 GTP = 3',3'-c-di-GMP + 2 diphosphate</text>
        <dbReference type="Rhea" id="RHEA:24898"/>
        <dbReference type="ChEBI" id="CHEBI:33019"/>
        <dbReference type="ChEBI" id="CHEBI:37565"/>
        <dbReference type="ChEBI" id="CHEBI:58805"/>
        <dbReference type="EC" id="2.7.7.65"/>
    </reaction>
</comment>
<dbReference type="EMBL" id="BSOT01000010">
    <property type="protein sequence ID" value="GLR72485.1"/>
    <property type="molecule type" value="Genomic_DNA"/>
</dbReference>
<evidence type="ECO:0000313" key="7">
    <source>
        <dbReference type="EMBL" id="GLR72485.1"/>
    </source>
</evidence>
<evidence type="ECO:0000256" key="3">
    <source>
        <dbReference type="ARBA" id="ARBA00034247"/>
    </source>
</evidence>
<dbReference type="Gene3D" id="3.30.450.20">
    <property type="entry name" value="PAS domain"/>
    <property type="match status" value="1"/>
</dbReference>
<sequence length="505" mass="56889">MSNTKLLTAATESFIREHIQVIEQHANLINIGVPIPAVHTSMAIAQAKMPTFFNITTADRDGTLLFFAPTHLNESVNRLPIELRNVSERDYFIEAMVTRKTVISDAIMSKGVVVEPMISIATPTVQNEQFSGIVFGAIHLGAINEFKNTVEQLLPNKHVVITDNLGRTVFTDDKIALAPLAQFTPFPVYHYITELLPVARVGGNSFIYEHRMNEYGWHIYVLHDTKNAVNDIENNFIVVGIGIIFVICLFLFFAHKLSTKITAPLVDLLNPEGQRHTKKLSMLGNSKEFSDVANKLKRTQFLMQSFEDRLKQQVTEKTVQLEQLNLQLAAQAREDGMTQLLNRSGFDELAINAIKTSYRLNQPFSLALLDIDHFKTLNDSYGHPFGDKCLQAFAALMQRNCKRETDIIGRYGGEEFIILMSGKDVQSHHKMMQKIHQQTMALSLTTQDGEHVSFTVSVGICSILGNVNLNLHDIVELADEELYKCKRTGRNKISSVTYGYTNEEE</sequence>
<dbReference type="EC" id="2.7.7.65" evidence="2"/>
<keyword evidence="4" id="KW-0175">Coiled coil</keyword>
<evidence type="ECO:0000256" key="4">
    <source>
        <dbReference type="SAM" id="Coils"/>
    </source>
</evidence>
<evidence type="ECO:0000256" key="1">
    <source>
        <dbReference type="ARBA" id="ARBA00001946"/>
    </source>
</evidence>
<feature type="domain" description="GGDEF" evidence="6">
    <location>
        <begin position="362"/>
        <end position="498"/>
    </location>
</feature>
<organism evidence="7 8">
    <name type="scientific">Agaribacter marinus</name>
    <dbReference type="NCBI Taxonomy" id="1431249"/>
    <lineage>
        <taxon>Bacteria</taxon>
        <taxon>Pseudomonadati</taxon>
        <taxon>Pseudomonadota</taxon>
        <taxon>Gammaproteobacteria</taxon>
        <taxon>Alteromonadales</taxon>
        <taxon>Alteromonadaceae</taxon>
        <taxon>Agaribacter</taxon>
    </lineage>
</organism>
<name>A0AA37WLV3_9ALTE</name>
<keyword evidence="5" id="KW-0472">Membrane</keyword>
<evidence type="ECO:0000256" key="5">
    <source>
        <dbReference type="SAM" id="Phobius"/>
    </source>
</evidence>
<feature type="coiled-coil region" evidence="4">
    <location>
        <begin position="307"/>
        <end position="334"/>
    </location>
</feature>
<dbReference type="InterPro" id="IPR000160">
    <property type="entry name" value="GGDEF_dom"/>
</dbReference>
<accession>A0AA37WLV3</accession>
<dbReference type="SMART" id="SM00267">
    <property type="entry name" value="GGDEF"/>
    <property type="match status" value="1"/>
</dbReference>
<feature type="transmembrane region" description="Helical" evidence="5">
    <location>
        <begin position="236"/>
        <end position="254"/>
    </location>
</feature>
<keyword evidence="5" id="KW-0812">Transmembrane</keyword>
<reference evidence="7" key="1">
    <citation type="journal article" date="2014" name="Int. J. Syst. Evol. Microbiol.">
        <title>Complete genome sequence of Corynebacterium casei LMG S-19264T (=DSM 44701T), isolated from a smear-ripened cheese.</title>
        <authorList>
            <consortium name="US DOE Joint Genome Institute (JGI-PGF)"/>
            <person name="Walter F."/>
            <person name="Albersmeier A."/>
            <person name="Kalinowski J."/>
            <person name="Ruckert C."/>
        </authorList>
    </citation>
    <scope>NUCLEOTIDE SEQUENCE</scope>
    <source>
        <strain evidence="7">NBRC 110023</strain>
    </source>
</reference>